<dbReference type="InterPro" id="IPR036736">
    <property type="entry name" value="ACP-like_sf"/>
</dbReference>
<accession>A0A1D3TVP6</accession>
<dbReference type="Gene3D" id="1.10.1200.10">
    <property type="entry name" value="ACP-like"/>
    <property type="match status" value="1"/>
</dbReference>
<evidence type="ECO:0000313" key="3">
    <source>
        <dbReference type="Proteomes" id="UP000199315"/>
    </source>
</evidence>
<evidence type="ECO:0000313" key="2">
    <source>
        <dbReference type="EMBL" id="SCP98230.1"/>
    </source>
</evidence>
<proteinExistence type="predicted"/>
<dbReference type="Proteomes" id="UP000199315">
    <property type="component" value="Unassembled WGS sequence"/>
</dbReference>
<dbReference type="RefSeq" id="WP_091235127.1">
    <property type="nucleotide sequence ID" value="NZ_FMKA01000018.1"/>
</dbReference>
<dbReference type="PROSITE" id="PS50075">
    <property type="entry name" value="CARRIER"/>
    <property type="match status" value="1"/>
</dbReference>
<protein>
    <recommendedName>
        <fullName evidence="1">Carrier domain-containing protein</fullName>
    </recommendedName>
</protein>
<organism evidence="2 3">
    <name type="scientific">Anaerobium acetethylicum</name>
    <dbReference type="NCBI Taxonomy" id="1619234"/>
    <lineage>
        <taxon>Bacteria</taxon>
        <taxon>Bacillati</taxon>
        <taxon>Bacillota</taxon>
        <taxon>Clostridia</taxon>
        <taxon>Lachnospirales</taxon>
        <taxon>Lachnospiraceae</taxon>
        <taxon>Anaerobium</taxon>
    </lineage>
</organism>
<evidence type="ECO:0000259" key="1">
    <source>
        <dbReference type="PROSITE" id="PS50075"/>
    </source>
</evidence>
<dbReference type="InterPro" id="IPR009081">
    <property type="entry name" value="PP-bd_ACP"/>
</dbReference>
<dbReference type="STRING" id="1619234.SAMN05421730_101820"/>
<dbReference type="SUPFAM" id="SSF47336">
    <property type="entry name" value="ACP-like"/>
    <property type="match status" value="1"/>
</dbReference>
<name>A0A1D3TVP6_9FIRM</name>
<reference evidence="2 3" key="1">
    <citation type="submission" date="2016-09" db="EMBL/GenBank/DDBJ databases">
        <authorList>
            <person name="Capua I."/>
            <person name="De Benedictis P."/>
            <person name="Joannis T."/>
            <person name="Lombin L.H."/>
            <person name="Cattoli G."/>
        </authorList>
    </citation>
    <scope>NUCLEOTIDE SEQUENCE [LARGE SCALE GENOMIC DNA]</scope>
    <source>
        <strain evidence="2 3">GluBS11</strain>
    </source>
</reference>
<dbReference type="OrthoDB" id="9812291at2"/>
<dbReference type="AlphaFoldDB" id="A0A1D3TVP6"/>
<keyword evidence="3" id="KW-1185">Reference proteome</keyword>
<gene>
    <name evidence="2" type="ORF">SAMN05421730_101820</name>
</gene>
<dbReference type="EMBL" id="FMKA01000018">
    <property type="protein sequence ID" value="SCP98230.1"/>
    <property type="molecule type" value="Genomic_DNA"/>
</dbReference>
<sequence>MEKLIAILEDINPDVDYANCTTLIDDGILDSFAILSIVSELHDEFGVYVTPVDITPDNFNSAQALWDMVQRLQG</sequence>
<feature type="domain" description="Carrier" evidence="1">
    <location>
        <begin position="1"/>
        <end position="73"/>
    </location>
</feature>